<comment type="caution">
    <text evidence="1">The sequence shown here is derived from an EMBL/GenBank/DDBJ whole genome shotgun (WGS) entry which is preliminary data.</text>
</comment>
<proteinExistence type="predicted"/>
<protein>
    <submittedName>
        <fullName evidence="1">Uncharacterized protein</fullName>
    </submittedName>
</protein>
<dbReference type="EMBL" id="SLUI01000005">
    <property type="protein sequence ID" value="TCL37852.1"/>
    <property type="molecule type" value="Genomic_DNA"/>
</dbReference>
<dbReference type="Proteomes" id="UP000295063">
    <property type="component" value="Unassembled WGS sequence"/>
</dbReference>
<evidence type="ECO:0000313" key="2">
    <source>
        <dbReference type="Proteomes" id="UP000295063"/>
    </source>
</evidence>
<name>A0A4R1PYH9_9FIRM</name>
<evidence type="ECO:0000313" key="1">
    <source>
        <dbReference type="EMBL" id="TCL37852.1"/>
    </source>
</evidence>
<dbReference type="AlphaFoldDB" id="A0A4R1PYH9"/>
<accession>A0A4R1PYH9</accession>
<organism evidence="1 2">
    <name type="scientific">Anaerospora hongkongensis</name>
    <dbReference type="NCBI Taxonomy" id="244830"/>
    <lineage>
        <taxon>Bacteria</taxon>
        <taxon>Bacillati</taxon>
        <taxon>Bacillota</taxon>
        <taxon>Negativicutes</taxon>
        <taxon>Selenomonadales</taxon>
        <taxon>Sporomusaceae</taxon>
        <taxon>Anaerospora</taxon>
    </lineage>
</organism>
<dbReference type="RefSeq" id="WP_165898848.1">
    <property type="nucleotide sequence ID" value="NZ_DAIMLW010000260.1"/>
</dbReference>
<sequence length="49" mass="5758">MFHMHRKRKLMNMEIPDMNMPDMSSTTKVLVAGAMVYFGAKMLMEEMMD</sequence>
<gene>
    <name evidence="1" type="ORF">EV210_105293</name>
</gene>
<reference evidence="1 2" key="1">
    <citation type="submission" date="2019-03" db="EMBL/GenBank/DDBJ databases">
        <title>Genomic Encyclopedia of Type Strains, Phase IV (KMG-IV): sequencing the most valuable type-strain genomes for metagenomic binning, comparative biology and taxonomic classification.</title>
        <authorList>
            <person name="Goeker M."/>
        </authorList>
    </citation>
    <scope>NUCLEOTIDE SEQUENCE [LARGE SCALE GENOMIC DNA]</scope>
    <source>
        <strain evidence="1 2">DSM 15969</strain>
    </source>
</reference>
<keyword evidence="2" id="KW-1185">Reference proteome</keyword>